<name>A0ABN6K5R7_9ACTO</name>
<evidence type="ECO:0000313" key="3">
    <source>
        <dbReference type="EMBL" id="BDA64678.1"/>
    </source>
</evidence>
<feature type="compositionally biased region" description="Basic and acidic residues" evidence="1">
    <location>
        <begin position="98"/>
        <end position="115"/>
    </location>
</feature>
<evidence type="ECO:0000256" key="1">
    <source>
        <dbReference type="SAM" id="MobiDB-lite"/>
    </source>
</evidence>
<protein>
    <recommendedName>
        <fullName evidence="5">Cell surface protein</fullName>
    </recommendedName>
</protein>
<keyword evidence="2" id="KW-0472">Membrane</keyword>
<evidence type="ECO:0000256" key="2">
    <source>
        <dbReference type="SAM" id="Phobius"/>
    </source>
</evidence>
<keyword evidence="4" id="KW-1185">Reference proteome</keyword>
<feature type="region of interest" description="Disordered" evidence="1">
    <location>
        <begin position="96"/>
        <end position="115"/>
    </location>
</feature>
<evidence type="ECO:0008006" key="5">
    <source>
        <dbReference type="Google" id="ProtNLM"/>
    </source>
</evidence>
<accession>A0ABN6K5R7</accession>
<reference evidence="3 4" key="1">
    <citation type="submission" date="2021-08" db="EMBL/GenBank/DDBJ databases">
        <title>Whole genome sequence of novel Actinomyces species strain MAS-1.</title>
        <authorList>
            <person name="Saito M."/>
            <person name="Kuwahara N."/>
            <person name="Takizawa T."/>
            <person name="Gotouda H."/>
            <person name="Ochiai T."/>
        </authorList>
    </citation>
    <scope>NUCLEOTIDE SEQUENCE [LARGE SCALE GENOMIC DNA]</scope>
    <source>
        <strain evidence="3 4">MAS-1</strain>
    </source>
</reference>
<keyword evidence="2" id="KW-1133">Transmembrane helix</keyword>
<evidence type="ECO:0000313" key="4">
    <source>
        <dbReference type="Proteomes" id="UP000824496"/>
    </source>
</evidence>
<dbReference type="EMBL" id="AP025017">
    <property type="protein sequence ID" value="BDA64678.1"/>
    <property type="molecule type" value="Genomic_DNA"/>
</dbReference>
<keyword evidence="2" id="KW-0812">Transmembrane</keyword>
<sequence>MRTISSTVPHGALTIASRTAFTVALVAVNAAVISFYALWHIADTAAVNRAEEHGFAPQQFLPHATAFWFAAHASLLSVLILDVIAMPALRRAWRHRRASVDAREPAPRAAQSREG</sequence>
<gene>
    <name evidence="3" type="ORF">MANAM107_15120</name>
</gene>
<feature type="transmembrane region" description="Helical" evidence="2">
    <location>
        <begin position="20"/>
        <end position="39"/>
    </location>
</feature>
<proteinExistence type="predicted"/>
<feature type="transmembrane region" description="Helical" evidence="2">
    <location>
        <begin position="66"/>
        <end position="89"/>
    </location>
</feature>
<organism evidence="3 4">
    <name type="scientific">Actinomyces capricornis</name>
    <dbReference type="NCBI Taxonomy" id="2755559"/>
    <lineage>
        <taxon>Bacteria</taxon>
        <taxon>Bacillati</taxon>
        <taxon>Actinomycetota</taxon>
        <taxon>Actinomycetes</taxon>
        <taxon>Actinomycetales</taxon>
        <taxon>Actinomycetaceae</taxon>
        <taxon>Actinomyces</taxon>
    </lineage>
</organism>
<dbReference type="Proteomes" id="UP000824496">
    <property type="component" value="Chromosome"/>
</dbReference>